<dbReference type="InterPro" id="IPR001466">
    <property type="entry name" value="Beta-lactam-related"/>
</dbReference>
<dbReference type="EMBL" id="CP132508">
    <property type="protein sequence ID" value="WPD19609.1"/>
    <property type="molecule type" value="Genomic_DNA"/>
</dbReference>
<feature type="chain" id="PRO_5047510625" evidence="3">
    <location>
        <begin position="26"/>
        <end position="571"/>
    </location>
</feature>
<dbReference type="PANTHER" id="PTHR43283:SF11">
    <property type="entry name" value="BETA-LACTAMASE-RELATED DOMAIN-CONTAINING PROTEIN"/>
    <property type="match status" value="1"/>
</dbReference>
<dbReference type="Pfam" id="PF00144">
    <property type="entry name" value="Beta-lactamase"/>
    <property type="match status" value="1"/>
</dbReference>
<evidence type="ECO:0000256" key="1">
    <source>
        <dbReference type="ARBA" id="ARBA00022801"/>
    </source>
</evidence>
<dbReference type="SUPFAM" id="SSF56601">
    <property type="entry name" value="beta-lactamase/transpeptidase-like"/>
    <property type="match status" value="1"/>
</dbReference>
<feature type="signal peptide" evidence="3">
    <location>
        <begin position="1"/>
        <end position="25"/>
    </location>
</feature>
<evidence type="ECO:0000313" key="5">
    <source>
        <dbReference type="EMBL" id="WPD19609.1"/>
    </source>
</evidence>
<dbReference type="RefSeq" id="WP_318751113.1">
    <property type="nucleotide sequence ID" value="NZ_CP132508.1"/>
</dbReference>
<gene>
    <name evidence="5" type="ORF">Q5761_02760</name>
</gene>
<dbReference type="InterPro" id="IPR012338">
    <property type="entry name" value="Beta-lactam/transpept-like"/>
</dbReference>
<feature type="compositionally biased region" description="Basic and acidic residues" evidence="2">
    <location>
        <begin position="52"/>
        <end position="67"/>
    </location>
</feature>
<dbReference type="Pfam" id="PF20773">
    <property type="entry name" value="InhA-like_MAM"/>
    <property type="match status" value="1"/>
</dbReference>
<feature type="domain" description="Beta-lactamase-related" evidence="4">
    <location>
        <begin position="108"/>
        <end position="453"/>
    </location>
</feature>
<sequence>MRKPRGTVAVRVLALALLLAVTRTAAGGAVAAAAAPPVRSSPTPREPGPSMEAERGGASKAGRDEGRAGAGIPPTTAADWWSRNPSRLLQPGTPEDAGMIGAYLDRIDGAVRTGIEAGVFPGAVVLVARHGRIVKHQAYGHALKYATDREPLPPSAWLPMRPDTVFDLASVTKLVTSIAVMQLAERARIDLDDPVAKYVPEFGLAGKDFVTVRQLLTHTSGLPAWKPLYTWPGTPADRLRAVLETPLTDPPGTVYRYSDLGMIVLGVLVERVSGLPLDRYIAEHITEPLGMRDTMFNPPASLRERIAATEYQPWTNRSLVWGSVHDENAHALGGVAGHAGLFSTARDLAVLAQALLNGGRYGNARILKPQTVSAMMVNQLPEMLGNDHGLGWELNQGWYMDALASPFTAGHTGYTGTSLVIDPRSETVVVLLTNRVHPTRNGGSVNPWRRQVARLVARSLPVRPWSGQRAWYGGMGDGVEHTLQRTIPVDGPATLRFHTWFDLEEGFDFGYVEISLDGGQHWEPLRGRLKVPPSTGAGAIGGASVAVEGVLTGSSGGRWLEAELDLPPRGL</sequence>
<keyword evidence="1 5" id="KW-0378">Hydrolase</keyword>
<name>A0ABZ0QQQ7_9FIRM</name>
<evidence type="ECO:0000256" key="2">
    <source>
        <dbReference type="SAM" id="MobiDB-lite"/>
    </source>
</evidence>
<reference evidence="5 6" key="1">
    <citation type="submission" date="2023-08" db="EMBL/GenBank/DDBJ databases">
        <title>Genome sequence of Thermaerobacter compostii strain Ins1, a spore-forming filamentous bacterium isolated from a deep geothermal reservoir.</title>
        <authorList>
            <person name="Bregnard D."/>
            <person name="Gonzalez D."/>
            <person name="Junier P."/>
        </authorList>
    </citation>
    <scope>NUCLEOTIDE SEQUENCE [LARGE SCALE GENOMIC DNA]</scope>
    <source>
        <strain evidence="5 6">Ins1</strain>
    </source>
</reference>
<protein>
    <submittedName>
        <fullName evidence="5">Serine hydrolase</fullName>
    </submittedName>
</protein>
<evidence type="ECO:0000259" key="4">
    <source>
        <dbReference type="Pfam" id="PF00144"/>
    </source>
</evidence>
<evidence type="ECO:0000256" key="3">
    <source>
        <dbReference type="SAM" id="SignalP"/>
    </source>
</evidence>
<dbReference type="GO" id="GO:0016787">
    <property type="term" value="F:hydrolase activity"/>
    <property type="evidence" value="ECO:0007669"/>
    <property type="project" value="UniProtKB-KW"/>
</dbReference>
<dbReference type="InterPro" id="IPR050789">
    <property type="entry name" value="Diverse_Enzym_Activities"/>
</dbReference>
<proteinExistence type="predicted"/>
<dbReference type="PANTHER" id="PTHR43283">
    <property type="entry name" value="BETA-LACTAMASE-RELATED"/>
    <property type="match status" value="1"/>
</dbReference>
<keyword evidence="6" id="KW-1185">Reference proteome</keyword>
<dbReference type="Gene3D" id="3.40.710.10">
    <property type="entry name" value="DD-peptidase/beta-lactamase superfamily"/>
    <property type="match status" value="1"/>
</dbReference>
<feature type="region of interest" description="Disordered" evidence="2">
    <location>
        <begin position="31"/>
        <end position="93"/>
    </location>
</feature>
<evidence type="ECO:0000313" key="6">
    <source>
        <dbReference type="Proteomes" id="UP001304683"/>
    </source>
</evidence>
<dbReference type="Proteomes" id="UP001304683">
    <property type="component" value="Chromosome"/>
</dbReference>
<organism evidence="5 6">
    <name type="scientific">Thermaerobacter composti</name>
    <dbReference type="NCBI Taxonomy" id="554949"/>
    <lineage>
        <taxon>Bacteria</taxon>
        <taxon>Bacillati</taxon>
        <taxon>Bacillota</taxon>
        <taxon>Clostridia</taxon>
        <taxon>Eubacteriales</taxon>
        <taxon>Clostridiales Family XVII. Incertae Sedis</taxon>
        <taxon>Thermaerobacter</taxon>
    </lineage>
</organism>
<accession>A0ABZ0QQQ7</accession>
<keyword evidence="3" id="KW-0732">Signal</keyword>